<keyword evidence="2 11" id="KW-0285">Flavoprotein</keyword>
<evidence type="ECO:0000256" key="4">
    <source>
        <dbReference type="ARBA" id="ARBA00022787"/>
    </source>
</evidence>
<comment type="catalytic activity">
    <reaction evidence="10 11">
        <text>L-kynurenine + NADPH + O2 + H(+) = 3-hydroxy-L-kynurenine + NADP(+) + H2O</text>
        <dbReference type="Rhea" id="RHEA:20545"/>
        <dbReference type="ChEBI" id="CHEBI:15377"/>
        <dbReference type="ChEBI" id="CHEBI:15378"/>
        <dbReference type="ChEBI" id="CHEBI:15379"/>
        <dbReference type="ChEBI" id="CHEBI:57783"/>
        <dbReference type="ChEBI" id="CHEBI:57959"/>
        <dbReference type="ChEBI" id="CHEBI:58125"/>
        <dbReference type="ChEBI" id="CHEBI:58349"/>
        <dbReference type="EC" id="1.14.13.9"/>
    </reaction>
</comment>
<dbReference type="GO" id="GO:0005741">
    <property type="term" value="C:mitochondrial outer membrane"/>
    <property type="evidence" value="ECO:0007669"/>
    <property type="project" value="UniProtKB-SubCell"/>
</dbReference>
<evidence type="ECO:0000256" key="10">
    <source>
        <dbReference type="ARBA" id="ARBA00047818"/>
    </source>
</evidence>
<dbReference type="Pfam" id="PF01494">
    <property type="entry name" value="FAD_binding_3"/>
    <property type="match status" value="1"/>
</dbReference>
<dbReference type="InterPro" id="IPR027545">
    <property type="entry name" value="Kynurenine_monooxygenase"/>
</dbReference>
<keyword evidence="4 11" id="KW-1000">Mitochondrion outer membrane</keyword>
<dbReference type="GO" id="GO:0004502">
    <property type="term" value="F:kynurenine 3-monooxygenase activity"/>
    <property type="evidence" value="ECO:0007669"/>
    <property type="project" value="UniProtKB-UniRule"/>
</dbReference>
<dbReference type="EC" id="1.14.13.9" evidence="11"/>
<evidence type="ECO:0000256" key="3">
    <source>
        <dbReference type="ARBA" id="ARBA00022642"/>
    </source>
</evidence>
<comment type="similarity">
    <text evidence="11">Belongs to the aromatic-ring hydroxylase family. KMO subfamily.</text>
</comment>
<evidence type="ECO:0000256" key="5">
    <source>
        <dbReference type="ARBA" id="ARBA00022827"/>
    </source>
</evidence>
<keyword evidence="8 11" id="KW-0503">Monooxygenase</keyword>
<dbReference type="EMBL" id="BIMX01000023">
    <property type="protein sequence ID" value="GCF00908.1"/>
    <property type="molecule type" value="Genomic_DNA"/>
</dbReference>
<keyword evidence="5 11" id="KW-0274">FAD</keyword>
<evidence type="ECO:0000256" key="7">
    <source>
        <dbReference type="ARBA" id="ARBA00023002"/>
    </source>
</evidence>
<dbReference type="SUPFAM" id="SSF51905">
    <property type="entry name" value="FAD/NAD(P)-binding domain"/>
    <property type="match status" value="1"/>
</dbReference>
<dbReference type="PANTHER" id="PTHR46028">
    <property type="entry name" value="KYNURENINE 3-MONOOXYGENASE"/>
    <property type="match status" value="1"/>
</dbReference>
<dbReference type="UniPathway" id="UPA00253">
    <property type="reaction ID" value="UER00328"/>
</dbReference>
<sequence>MGEQVIIVGAGLVGCLAALAFHKRGYEVNVYDYRFDPRDESTQDKNLRSINLAISARGIESLKFVDEHIAQRVLRDVIPMKGRMIHDLRGEQESQVYGLFGECINSIDRAVLNNFLLDELDRYGIDIHFGYKLVRAKFNDKRQTCIFSKMGQDGVTETVECDFVVGCDGAFSSTRYQMQRAVRMDYSQEYIDCCYIELYIPRTKQYIKKFNGNFAIAPDHLHIWPRHNFMLIALANGDGSFTSTFFGPWSLVESLTKSRDKTRKFLLQNFPDAMALMGIDDAVHKFITYPKGALMCVECNPYHINGGKAIILGDAAHSMVPFYGQGMNCGFEDVRVLMKLLDQSMGDRSVAFKRYSETRHKDLAAIIELAKNNYKEMSHDVTSTVFLIKKQLDSVLGRILKNKWLPLYTMVSFRADVPYHRAVEISNRQKVILNQLLRTMVATSTLLTVLGLSRFGTWTKKWFQ</sequence>
<dbReference type="GO" id="GO:0071949">
    <property type="term" value="F:FAD binding"/>
    <property type="evidence" value="ECO:0007669"/>
    <property type="project" value="InterPro"/>
</dbReference>
<dbReference type="Gene3D" id="3.50.50.60">
    <property type="entry name" value="FAD/NAD(P)-binding domain"/>
    <property type="match status" value="1"/>
</dbReference>
<keyword evidence="6 11" id="KW-0521">NADP</keyword>
<protein>
    <recommendedName>
        <fullName evidence="11">Kynurenine 3-monooxygenase</fullName>
        <ecNumber evidence="11">1.14.13.9</ecNumber>
    </recommendedName>
    <alternativeName>
        <fullName evidence="11">Biosynthesis of nicotinic acid protein 4</fullName>
    </alternativeName>
    <alternativeName>
        <fullName evidence="11">Kynurenine 3-hydroxylase</fullName>
    </alternativeName>
</protein>
<evidence type="ECO:0000256" key="2">
    <source>
        <dbReference type="ARBA" id="ARBA00022630"/>
    </source>
</evidence>
<dbReference type="PANTHER" id="PTHR46028:SF2">
    <property type="entry name" value="KYNURENINE 3-MONOOXYGENASE"/>
    <property type="match status" value="1"/>
</dbReference>
<evidence type="ECO:0000256" key="1">
    <source>
        <dbReference type="ARBA" id="ARBA00001974"/>
    </source>
</evidence>
<proteinExistence type="inferred from homology"/>
<dbReference type="GO" id="GO:0043420">
    <property type="term" value="P:anthranilate metabolic process"/>
    <property type="evidence" value="ECO:0007669"/>
    <property type="project" value="UniProtKB-UniRule"/>
</dbReference>
<comment type="subcellular location">
    <subcellularLocation>
        <location evidence="11">Mitochondrion outer membrane</location>
    </subcellularLocation>
</comment>
<keyword evidence="9 11" id="KW-0496">Mitochondrion</keyword>
<dbReference type="InterPro" id="IPR002938">
    <property type="entry name" value="FAD-bd"/>
</dbReference>
<evidence type="ECO:0000259" key="12">
    <source>
        <dbReference type="Pfam" id="PF01494"/>
    </source>
</evidence>
<dbReference type="GO" id="GO:0070189">
    <property type="term" value="P:kynurenine metabolic process"/>
    <property type="evidence" value="ECO:0007669"/>
    <property type="project" value="TreeGrafter"/>
</dbReference>
<feature type="domain" description="FAD-binding" evidence="12">
    <location>
        <begin position="4"/>
        <end position="366"/>
    </location>
</feature>
<comment type="cofactor">
    <cofactor evidence="1 11">
        <name>FAD</name>
        <dbReference type="ChEBI" id="CHEBI:57692"/>
    </cofactor>
</comment>
<keyword evidence="3 11" id="KW-0662">Pyridine nucleotide biosynthesis</keyword>
<organism evidence="13 14">
    <name type="scientific">Zygosaccharomyces mellis</name>
    <dbReference type="NCBI Taxonomy" id="42258"/>
    <lineage>
        <taxon>Eukaryota</taxon>
        <taxon>Fungi</taxon>
        <taxon>Dikarya</taxon>
        <taxon>Ascomycota</taxon>
        <taxon>Saccharomycotina</taxon>
        <taxon>Saccharomycetes</taxon>
        <taxon>Saccharomycetales</taxon>
        <taxon>Saccharomycetaceae</taxon>
        <taxon>Zygosaccharomyces</taxon>
    </lineage>
</organism>
<dbReference type="HAMAP" id="MF_01971">
    <property type="entry name" value="Kynurenine_monooxygenase"/>
    <property type="match status" value="1"/>
</dbReference>
<accession>A0A4C2E9M7</accession>
<name>A0A4C2E9M7_9SACH</name>
<dbReference type="OrthoDB" id="10053569at2759"/>
<keyword evidence="14" id="KW-1185">Reference proteome</keyword>
<keyword evidence="7 11" id="KW-0560">Oxidoreductase</keyword>
<evidence type="ECO:0000256" key="8">
    <source>
        <dbReference type="ARBA" id="ARBA00023033"/>
    </source>
</evidence>
<dbReference type="InterPro" id="IPR036188">
    <property type="entry name" value="FAD/NAD-bd_sf"/>
</dbReference>
<evidence type="ECO:0000313" key="13">
    <source>
        <dbReference type="EMBL" id="GCF00908.1"/>
    </source>
</evidence>
<dbReference type="PRINTS" id="PR00420">
    <property type="entry name" value="RNGMNOXGNASE"/>
</dbReference>
<reference evidence="13 14" key="1">
    <citation type="submission" date="2019-01" db="EMBL/GenBank/DDBJ databases">
        <title>Draft Genome Sequencing of Zygosaccharomyces mellis Ca-7.</title>
        <authorList>
            <person name="Shiwa Y."/>
            <person name="Kanesaki Y."/>
            <person name="Ishige T."/>
            <person name="Mura K."/>
            <person name="Hori T."/>
            <person name="Tamura T."/>
        </authorList>
    </citation>
    <scope>NUCLEOTIDE SEQUENCE [LARGE SCALE GENOMIC DNA]</scope>
    <source>
        <strain evidence="13 14">Ca-7</strain>
    </source>
</reference>
<dbReference type="GO" id="GO:0006569">
    <property type="term" value="P:L-tryptophan catabolic process"/>
    <property type="evidence" value="ECO:0007669"/>
    <property type="project" value="UniProtKB-UniRule"/>
</dbReference>
<evidence type="ECO:0000256" key="11">
    <source>
        <dbReference type="HAMAP-Rule" id="MF_03018"/>
    </source>
</evidence>
<gene>
    <name evidence="11 13" type="primary">BNA4</name>
    <name evidence="13" type="ORF">ZYGM_002461</name>
</gene>
<dbReference type="Proteomes" id="UP000301737">
    <property type="component" value="Unassembled WGS sequence"/>
</dbReference>
<comment type="function">
    <text evidence="11">Catalyzes the hydroxylation of L-kynurenine (L-Kyn) to form 3-hydroxy-L-kynurenine (L-3OHKyn). Required for synthesis of quinolinic acid.</text>
</comment>
<comment type="caution">
    <text evidence="13">The sequence shown here is derived from an EMBL/GenBank/DDBJ whole genome shotgun (WGS) entry which is preliminary data.</text>
</comment>
<comment type="pathway">
    <text evidence="11">Cofactor biosynthesis; NAD(+) biosynthesis; quinolinate from L-kynurenine: step 1/3.</text>
</comment>
<evidence type="ECO:0000256" key="6">
    <source>
        <dbReference type="ARBA" id="ARBA00022857"/>
    </source>
</evidence>
<dbReference type="AlphaFoldDB" id="A0A4C2E9M7"/>
<keyword evidence="11" id="KW-0472">Membrane</keyword>
<evidence type="ECO:0000313" key="14">
    <source>
        <dbReference type="Proteomes" id="UP000301737"/>
    </source>
</evidence>
<dbReference type="GO" id="GO:0019805">
    <property type="term" value="P:quinolinate biosynthetic process"/>
    <property type="evidence" value="ECO:0007669"/>
    <property type="project" value="UniProtKB-UniRule"/>
</dbReference>
<dbReference type="FunFam" id="3.50.50.60:FF:000129">
    <property type="entry name" value="Kynurenine 3-monooxygenase"/>
    <property type="match status" value="1"/>
</dbReference>
<evidence type="ECO:0000256" key="9">
    <source>
        <dbReference type="ARBA" id="ARBA00023128"/>
    </source>
</evidence>
<dbReference type="GO" id="GO:0034354">
    <property type="term" value="P:'de novo' NAD+ biosynthetic process from L-tryptophan"/>
    <property type="evidence" value="ECO:0007669"/>
    <property type="project" value="UniProtKB-UniRule"/>
</dbReference>